<feature type="domain" description="Flagellar hook protein FlgE D2" evidence="8">
    <location>
        <begin position="172"/>
        <end position="320"/>
    </location>
</feature>
<dbReference type="InterPro" id="IPR053967">
    <property type="entry name" value="LlgE_F_G-like_D1"/>
</dbReference>
<dbReference type="GO" id="GO:0071978">
    <property type="term" value="P:bacterial-type flagellum-dependent swarming motility"/>
    <property type="evidence" value="ECO:0007669"/>
    <property type="project" value="TreeGrafter"/>
</dbReference>
<dbReference type="AlphaFoldDB" id="A0A1Y6CC19"/>
<dbReference type="Pfam" id="PF00460">
    <property type="entry name" value="Flg_bb_rod"/>
    <property type="match status" value="1"/>
</dbReference>
<evidence type="ECO:0000256" key="2">
    <source>
        <dbReference type="ARBA" id="ARBA00009677"/>
    </source>
</evidence>
<dbReference type="Pfam" id="PF07559">
    <property type="entry name" value="FlgE_D2"/>
    <property type="match status" value="1"/>
</dbReference>
<keyword evidence="4 5" id="KW-0975">Bacterial flagellum</keyword>
<feature type="domain" description="Flagellar basal-body/hook protein C-terminal" evidence="7">
    <location>
        <begin position="396"/>
        <end position="438"/>
    </location>
</feature>
<dbReference type="PANTHER" id="PTHR30435">
    <property type="entry name" value="FLAGELLAR PROTEIN"/>
    <property type="match status" value="1"/>
</dbReference>
<dbReference type="GO" id="GO:0009425">
    <property type="term" value="C:bacterial-type flagellum basal body"/>
    <property type="evidence" value="ECO:0007669"/>
    <property type="project" value="UniProtKB-SubCell"/>
</dbReference>
<reference evidence="11" key="1">
    <citation type="submission" date="2017-04" db="EMBL/GenBank/DDBJ databases">
        <authorList>
            <person name="Varghese N."/>
            <person name="Submissions S."/>
        </authorList>
    </citation>
    <scope>NUCLEOTIDE SEQUENCE [LARGE SCALE GENOMIC DNA]</scope>
    <source>
        <strain evidence="11">RKEM611</strain>
    </source>
</reference>
<protein>
    <recommendedName>
        <fullName evidence="3 5">Flagellar hook protein FlgE</fullName>
    </recommendedName>
</protein>
<evidence type="ECO:0000259" key="7">
    <source>
        <dbReference type="Pfam" id="PF06429"/>
    </source>
</evidence>
<evidence type="ECO:0000259" key="8">
    <source>
        <dbReference type="Pfam" id="PF07559"/>
    </source>
</evidence>
<feature type="domain" description="Flagellar hook protein FlgE/F/G-like D1" evidence="9">
    <location>
        <begin position="88"/>
        <end position="142"/>
    </location>
</feature>
<dbReference type="InterPro" id="IPR037925">
    <property type="entry name" value="FlgE/F/G-like"/>
</dbReference>
<dbReference type="InterPro" id="IPR010930">
    <property type="entry name" value="Flg_bb/hook_C_dom"/>
</dbReference>
<dbReference type="InterPro" id="IPR020013">
    <property type="entry name" value="Flagellar_FlgE/F/G"/>
</dbReference>
<dbReference type="Pfam" id="PF22692">
    <property type="entry name" value="LlgE_F_G_D1"/>
    <property type="match status" value="1"/>
</dbReference>
<dbReference type="OrthoDB" id="5288318at2"/>
<evidence type="ECO:0000313" key="10">
    <source>
        <dbReference type="EMBL" id="SMF55323.1"/>
    </source>
</evidence>
<sequence length="440" mass="47856">MPITQALYTGVTGLSVMSDTMSVVANNLANANAKGFKYDRAEFDDLLSMDLGTSTGQAQIGRGARLSDVRTIHTQGGLSITDRLTDLAVQGNGFFIVRNPLGEKQEAGGMFYTRVGAFNFDKDGYLSDKTGGRLQGYMADEKGRLSPKLDDVRIVTNNLPPVSTSVVKMNVNLDSRDEVIEEEFDIQDPQGTSNFVNSMNIFDSHGTKHAMTTYFRRVEDDEGISYEWFATADSKEVTDADDDAKIKVIGRGKVQFNAAGVLLAEETTEFDANFTKGALPNQYIEIDFGNNIGEEEGNGVGASTAVAADAVTVFHSQNGYEAGNIKSLKIDLDGKIKGYYTNGVEKLLASFALSTFENVDGLMKAGRNQFFATVESGAPRTGVPQSGVRGSIYASTLEESNVDMAQQFVEMIRTQRGFQANSRSITTTDTMIEEVVNMKR</sequence>
<dbReference type="InterPro" id="IPR011491">
    <property type="entry name" value="FlgE_D2"/>
</dbReference>
<feature type="domain" description="Flagellar basal body rod protein N-terminal" evidence="6">
    <location>
        <begin position="7"/>
        <end position="37"/>
    </location>
</feature>
<dbReference type="GO" id="GO:0005829">
    <property type="term" value="C:cytosol"/>
    <property type="evidence" value="ECO:0007669"/>
    <property type="project" value="TreeGrafter"/>
</dbReference>
<organism evidence="10 11">
    <name type="scientific">Pseudobacteriovorax antillogorgiicola</name>
    <dbReference type="NCBI Taxonomy" id="1513793"/>
    <lineage>
        <taxon>Bacteria</taxon>
        <taxon>Pseudomonadati</taxon>
        <taxon>Bdellovibrionota</taxon>
        <taxon>Oligoflexia</taxon>
        <taxon>Oligoflexales</taxon>
        <taxon>Pseudobacteriovoracaceae</taxon>
        <taxon>Pseudobacteriovorax</taxon>
    </lineage>
</organism>
<gene>
    <name evidence="10" type="ORF">SAMN06296036_117102</name>
</gene>
<evidence type="ECO:0000256" key="4">
    <source>
        <dbReference type="ARBA" id="ARBA00023143"/>
    </source>
</evidence>
<comment type="similarity">
    <text evidence="2 5">Belongs to the flagella basal body rod proteins family.</text>
</comment>
<keyword evidence="10" id="KW-0966">Cell projection</keyword>
<dbReference type="EMBL" id="FWZT01000017">
    <property type="protein sequence ID" value="SMF55323.1"/>
    <property type="molecule type" value="Genomic_DNA"/>
</dbReference>
<evidence type="ECO:0000313" key="11">
    <source>
        <dbReference type="Proteomes" id="UP000192907"/>
    </source>
</evidence>
<dbReference type="RefSeq" id="WP_132322026.1">
    <property type="nucleotide sequence ID" value="NZ_FWZT01000017.1"/>
</dbReference>
<keyword evidence="10" id="KW-0282">Flagellum</keyword>
<dbReference type="STRING" id="1513793.SAMN06296036_117102"/>
<dbReference type="Proteomes" id="UP000192907">
    <property type="component" value="Unassembled WGS sequence"/>
</dbReference>
<dbReference type="SUPFAM" id="SSF117143">
    <property type="entry name" value="Flagellar hook protein flgE"/>
    <property type="match status" value="1"/>
</dbReference>
<dbReference type="GO" id="GO:0009424">
    <property type="term" value="C:bacterial-type flagellum hook"/>
    <property type="evidence" value="ECO:0007669"/>
    <property type="project" value="TreeGrafter"/>
</dbReference>
<evidence type="ECO:0000259" key="6">
    <source>
        <dbReference type="Pfam" id="PF00460"/>
    </source>
</evidence>
<dbReference type="PANTHER" id="PTHR30435:SF1">
    <property type="entry name" value="FLAGELLAR HOOK PROTEIN FLGE"/>
    <property type="match status" value="1"/>
</dbReference>
<comment type="function">
    <text evidence="5">A flexible structure which links the flagellar filament to the drive apparatus in the basal body.</text>
</comment>
<keyword evidence="10" id="KW-0969">Cilium</keyword>
<evidence type="ECO:0000256" key="1">
    <source>
        <dbReference type="ARBA" id="ARBA00004117"/>
    </source>
</evidence>
<accession>A0A1Y6CC19</accession>
<dbReference type="Gene3D" id="2.60.98.20">
    <property type="entry name" value="Flagellar hook protein FlgE"/>
    <property type="match status" value="1"/>
</dbReference>
<proteinExistence type="inferred from homology"/>
<dbReference type="InterPro" id="IPR037058">
    <property type="entry name" value="Falgellar_hook_FlgE_sf"/>
</dbReference>
<dbReference type="NCBIfam" id="TIGR03506">
    <property type="entry name" value="FlgEFG_subfam"/>
    <property type="match status" value="1"/>
</dbReference>
<keyword evidence="11" id="KW-1185">Reference proteome</keyword>
<evidence type="ECO:0000256" key="3">
    <source>
        <dbReference type="ARBA" id="ARBA00019015"/>
    </source>
</evidence>
<evidence type="ECO:0000256" key="5">
    <source>
        <dbReference type="RuleBase" id="RU362116"/>
    </source>
</evidence>
<evidence type="ECO:0000259" key="9">
    <source>
        <dbReference type="Pfam" id="PF22692"/>
    </source>
</evidence>
<comment type="subcellular location">
    <subcellularLocation>
        <location evidence="1 5">Bacterial flagellum basal body</location>
    </subcellularLocation>
</comment>
<dbReference type="InterPro" id="IPR001444">
    <property type="entry name" value="Flag_bb_rod_N"/>
</dbReference>
<dbReference type="Pfam" id="PF06429">
    <property type="entry name" value="Flg_bbr_C"/>
    <property type="match status" value="1"/>
</dbReference>
<name>A0A1Y6CC19_9BACT</name>